<keyword evidence="4 6" id="KW-1133">Transmembrane helix</keyword>
<gene>
    <name evidence="8" type="ORF">COY32_02300</name>
</gene>
<evidence type="ECO:0000256" key="3">
    <source>
        <dbReference type="ARBA" id="ARBA00022692"/>
    </source>
</evidence>
<keyword evidence="3 6" id="KW-0812">Transmembrane</keyword>
<dbReference type="AlphaFoldDB" id="A0A2M7TK58"/>
<dbReference type="PANTHER" id="PTHR30093:SF44">
    <property type="entry name" value="TYPE II SECRETION SYSTEM CORE PROTEIN G"/>
    <property type="match status" value="1"/>
</dbReference>
<sequence>MNRLDRSFGFTLIELLVVIVIIGLLAGIGIASFTGSIDKGKQAKAKSDVKELFDAIKRYRTLEGKNVTADASYNLFNMADWQASGLVPNYIEAIPTDPWGHTYYYDGHVDTEVGAYQSSVCSAGSGGTVTSYNVAQNGDDICMYFQN</sequence>
<protein>
    <recommendedName>
        <fullName evidence="7">Type II secretion system protein GspG C-terminal domain-containing protein</fullName>
    </recommendedName>
</protein>
<dbReference type="Pfam" id="PF08334">
    <property type="entry name" value="T2SSG"/>
    <property type="match status" value="1"/>
</dbReference>
<dbReference type="InterPro" id="IPR012902">
    <property type="entry name" value="N_methyl_site"/>
</dbReference>
<evidence type="ECO:0000256" key="1">
    <source>
        <dbReference type="ARBA" id="ARBA00004167"/>
    </source>
</evidence>
<dbReference type="InterPro" id="IPR000983">
    <property type="entry name" value="Bac_GSPG_pilin"/>
</dbReference>
<comment type="subcellular location">
    <subcellularLocation>
        <location evidence="1">Membrane</location>
        <topology evidence="1">Single-pass membrane protein</topology>
    </subcellularLocation>
</comment>
<name>A0A2M7TK58_UNCKA</name>
<evidence type="ECO:0000256" key="6">
    <source>
        <dbReference type="SAM" id="Phobius"/>
    </source>
</evidence>
<proteinExistence type="predicted"/>
<evidence type="ECO:0000313" key="8">
    <source>
        <dbReference type="EMBL" id="PIZ47066.1"/>
    </source>
</evidence>
<dbReference type="Gene3D" id="3.30.700.10">
    <property type="entry name" value="Glycoprotein, Type 4 Pilin"/>
    <property type="match status" value="1"/>
</dbReference>
<feature type="transmembrane region" description="Helical" evidence="6">
    <location>
        <begin position="12"/>
        <end position="37"/>
    </location>
</feature>
<keyword evidence="5 6" id="KW-0472">Membrane</keyword>
<organism evidence="8 9">
    <name type="scientific">candidate division WWE3 bacterium CG_4_10_14_0_2_um_filter_41_14</name>
    <dbReference type="NCBI Taxonomy" id="1975072"/>
    <lineage>
        <taxon>Bacteria</taxon>
        <taxon>Katanobacteria</taxon>
    </lineage>
</organism>
<comment type="caution">
    <text evidence="8">The sequence shown here is derived from an EMBL/GenBank/DDBJ whole genome shotgun (WGS) entry which is preliminary data.</text>
</comment>
<evidence type="ECO:0000256" key="5">
    <source>
        <dbReference type="ARBA" id="ARBA00023136"/>
    </source>
</evidence>
<reference evidence="9" key="1">
    <citation type="submission" date="2017-09" db="EMBL/GenBank/DDBJ databases">
        <title>Depth-based differentiation of microbial function through sediment-hosted aquifers and enrichment of novel symbionts in the deep terrestrial subsurface.</title>
        <authorList>
            <person name="Probst A.J."/>
            <person name="Ladd B."/>
            <person name="Jarett J.K."/>
            <person name="Geller-Mcgrath D.E."/>
            <person name="Sieber C.M.K."/>
            <person name="Emerson J.B."/>
            <person name="Anantharaman K."/>
            <person name="Thomas B.C."/>
            <person name="Malmstrom R."/>
            <person name="Stieglmeier M."/>
            <person name="Klingl A."/>
            <person name="Woyke T."/>
            <person name="Ryan C.M."/>
            <person name="Banfield J.F."/>
        </authorList>
    </citation>
    <scope>NUCLEOTIDE SEQUENCE [LARGE SCALE GENOMIC DNA]</scope>
</reference>
<dbReference type="NCBIfam" id="TIGR02532">
    <property type="entry name" value="IV_pilin_GFxxxE"/>
    <property type="match status" value="1"/>
</dbReference>
<dbReference type="EMBL" id="PFNL01000066">
    <property type="protein sequence ID" value="PIZ47066.1"/>
    <property type="molecule type" value="Genomic_DNA"/>
</dbReference>
<dbReference type="PRINTS" id="PR00813">
    <property type="entry name" value="BCTERIALGSPG"/>
</dbReference>
<dbReference type="InterPro" id="IPR013545">
    <property type="entry name" value="T2SS_protein-GspG_C"/>
</dbReference>
<dbReference type="PANTHER" id="PTHR30093">
    <property type="entry name" value="GENERAL SECRETION PATHWAY PROTEIN G"/>
    <property type="match status" value="1"/>
</dbReference>
<dbReference type="Pfam" id="PF07963">
    <property type="entry name" value="N_methyl"/>
    <property type="match status" value="1"/>
</dbReference>
<dbReference type="GO" id="GO:0015627">
    <property type="term" value="C:type II protein secretion system complex"/>
    <property type="evidence" value="ECO:0007669"/>
    <property type="project" value="InterPro"/>
</dbReference>
<dbReference type="SUPFAM" id="SSF54523">
    <property type="entry name" value="Pili subunits"/>
    <property type="match status" value="1"/>
</dbReference>
<evidence type="ECO:0000256" key="4">
    <source>
        <dbReference type="ARBA" id="ARBA00022989"/>
    </source>
</evidence>
<dbReference type="GO" id="GO:0015628">
    <property type="term" value="P:protein secretion by the type II secretion system"/>
    <property type="evidence" value="ECO:0007669"/>
    <property type="project" value="InterPro"/>
</dbReference>
<feature type="domain" description="Type II secretion system protein GspG C-terminal" evidence="7">
    <location>
        <begin position="34"/>
        <end position="128"/>
    </location>
</feature>
<evidence type="ECO:0000259" key="7">
    <source>
        <dbReference type="Pfam" id="PF08334"/>
    </source>
</evidence>
<accession>A0A2M7TK58</accession>
<dbReference type="InterPro" id="IPR045584">
    <property type="entry name" value="Pilin-like"/>
</dbReference>
<dbReference type="GO" id="GO:0016020">
    <property type="term" value="C:membrane"/>
    <property type="evidence" value="ECO:0007669"/>
    <property type="project" value="UniProtKB-SubCell"/>
</dbReference>
<dbReference type="Proteomes" id="UP000228920">
    <property type="component" value="Unassembled WGS sequence"/>
</dbReference>
<keyword evidence="2" id="KW-0488">Methylation</keyword>
<evidence type="ECO:0000313" key="9">
    <source>
        <dbReference type="Proteomes" id="UP000228920"/>
    </source>
</evidence>
<evidence type="ECO:0000256" key="2">
    <source>
        <dbReference type="ARBA" id="ARBA00022481"/>
    </source>
</evidence>